<dbReference type="CDD" id="cd00130">
    <property type="entry name" value="PAS"/>
    <property type="match status" value="1"/>
</dbReference>
<feature type="domain" description="Histidine kinase" evidence="14">
    <location>
        <begin position="550"/>
        <end position="754"/>
    </location>
</feature>
<name>E0IGI6_9BACL</name>
<dbReference type="Pfam" id="PF02518">
    <property type="entry name" value="HATPase_c"/>
    <property type="match status" value="1"/>
</dbReference>
<dbReference type="InterPro" id="IPR003660">
    <property type="entry name" value="HAMP_dom"/>
</dbReference>
<dbReference type="PRINTS" id="PR00344">
    <property type="entry name" value="BCTRLSENSOR"/>
</dbReference>
<keyword evidence="10" id="KW-0902">Two-component regulatory system</keyword>
<dbReference type="Proteomes" id="UP000005387">
    <property type="component" value="Unassembled WGS sequence"/>
</dbReference>
<feature type="compositionally biased region" description="Low complexity" evidence="12">
    <location>
        <begin position="753"/>
        <end position="764"/>
    </location>
</feature>
<evidence type="ECO:0000259" key="14">
    <source>
        <dbReference type="PROSITE" id="PS50109"/>
    </source>
</evidence>
<evidence type="ECO:0000256" key="2">
    <source>
        <dbReference type="ARBA" id="ARBA00004651"/>
    </source>
</evidence>
<evidence type="ECO:0000313" key="18">
    <source>
        <dbReference type="EMBL" id="EFM08426.1"/>
    </source>
</evidence>
<dbReference type="SMART" id="SM00091">
    <property type="entry name" value="PAS"/>
    <property type="match status" value="1"/>
</dbReference>
<evidence type="ECO:0000259" key="16">
    <source>
        <dbReference type="PROSITE" id="PS50113"/>
    </source>
</evidence>
<dbReference type="GO" id="GO:0000155">
    <property type="term" value="F:phosphorelay sensor kinase activity"/>
    <property type="evidence" value="ECO:0007669"/>
    <property type="project" value="InterPro"/>
</dbReference>
<organism evidence="18 19">
    <name type="scientific">Paenibacillus curdlanolyticus YK9</name>
    <dbReference type="NCBI Taxonomy" id="717606"/>
    <lineage>
        <taxon>Bacteria</taxon>
        <taxon>Bacillati</taxon>
        <taxon>Bacillota</taxon>
        <taxon>Bacilli</taxon>
        <taxon>Bacillales</taxon>
        <taxon>Paenibacillaceae</taxon>
        <taxon>Paenibacillus</taxon>
    </lineage>
</organism>
<keyword evidence="6" id="KW-0808">Transferase</keyword>
<sequence length="771" mass="86095">MSIKAKLSIAISAVVAIILALNITIYYAAAKDDLEKAAEQRMAHIANQVNLSVNATENAQETIEAALAERLRAVAIAAKQQLPPDIDQVTNEQLVKLRKELGVNDISLWRKLPGDIIIEKSSNREEIGLSSKSMDYFYRAFQQLFMYHNASVTQGQRLEHFWSGPINFAKSNPEHINKWGYYYDGTTNYMINPFIDAKPLLTFDQEHGTETIIRTIVRDTPEIVEISGFDPRFFGKEPILKFKKGELIHNLDVRGVIFGAYTLNDEKADAALVEQSIKTWTTLSVDTRLSGKLIRKSFYPVHNDHPYVIAIQFDLSSISKELRDQLLLHSSISIGLLLLTLATSYWLAGVFMRPISSVLRKVNAMAQGDFDTPIPIQGKDEFGQLVSHVNDMGRSLSQYTNELKSAASELRETKDYLESLISHTSDAIHIVDLNGHIVRVNHAFELMYGWTNEELQTHDPAYVPRDLEAERIELSKRVLRGEAVKGFETERLTKDGRKLCISITVSPIRNASDDIVAYSCISRDITQRKETEERLVRSEKLSIVGQLAAGVAHEIRNPLTTLRGFVQLGASRGKLEADHLGLMLSELDRINLIVSDFLVLSKPQKTQFVKTDICQLMRDTLHLLGVEASMRRIRLKPTLDPNGAALVCEPNRLKQVFLNLLKNGMEAMPGGGVLTANVFMSGDVIEISIADTGRGIPAKDLSRLGEPFFTSKDNGNGLGLMVSQQIIAQHHGSMMFHSIVGIGTRIEIRLPRQQAHAGAEQEQAPTEPLPM</sequence>
<dbReference type="InterPro" id="IPR003594">
    <property type="entry name" value="HATPase_dom"/>
</dbReference>
<evidence type="ECO:0000256" key="4">
    <source>
        <dbReference type="ARBA" id="ARBA00022475"/>
    </source>
</evidence>
<dbReference type="InterPro" id="IPR000700">
    <property type="entry name" value="PAS-assoc_C"/>
</dbReference>
<dbReference type="AlphaFoldDB" id="E0IGI6"/>
<proteinExistence type="predicted"/>
<keyword evidence="9" id="KW-0067">ATP-binding</keyword>
<dbReference type="STRING" id="717606.PaecuDRAFT_4779"/>
<dbReference type="InterPro" id="IPR035965">
    <property type="entry name" value="PAS-like_dom_sf"/>
</dbReference>
<dbReference type="SMART" id="SM00387">
    <property type="entry name" value="HATPase_c"/>
    <property type="match status" value="1"/>
</dbReference>
<keyword evidence="7" id="KW-0547">Nucleotide-binding</keyword>
<reference evidence="18 19" key="1">
    <citation type="submission" date="2010-07" db="EMBL/GenBank/DDBJ databases">
        <title>The draft genome of Paenibacillus curdlanolyticus YK9.</title>
        <authorList>
            <consortium name="US DOE Joint Genome Institute (JGI-PGF)"/>
            <person name="Lucas S."/>
            <person name="Copeland A."/>
            <person name="Lapidus A."/>
            <person name="Cheng J.-F."/>
            <person name="Bruce D."/>
            <person name="Goodwin L."/>
            <person name="Pitluck S."/>
            <person name="Land M.L."/>
            <person name="Hauser L."/>
            <person name="Chang Y.-J."/>
            <person name="Jeffries C."/>
            <person name="Anderson I.J."/>
            <person name="Johnson E."/>
            <person name="Loganathan U."/>
            <person name="Mulhopadhyay B."/>
            <person name="Kyrpides N."/>
            <person name="Woyke T.J."/>
        </authorList>
    </citation>
    <scope>NUCLEOTIDE SEQUENCE [LARGE SCALE GENOMIC DNA]</scope>
    <source>
        <strain evidence="18 19">YK9</strain>
    </source>
</reference>
<evidence type="ECO:0000256" key="13">
    <source>
        <dbReference type="SAM" id="Phobius"/>
    </source>
</evidence>
<dbReference type="PROSITE" id="PS50112">
    <property type="entry name" value="PAS"/>
    <property type="match status" value="1"/>
</dbReference>
<dbReference type="SMART" id="SM00304">
    <property type="entry name" value="HAMP"/>
    <property type="match status" value="1"/>
</dbReference>
<dbReference type="SUPFAM" id="SSF47384">
    <property type="entry name" value="Homodimeric domain of signal transducing histidine kinase"/>
    <property type="match status" value="1"/>
</dbReference>
<dbReference type="InterPro" id="IPR000014">
    <property type="entry name" value="PAS"/>
</dbReference>
<feature type="region of interest" description="Disordered" evidence="12">
    <location>
        <begin position="752"/>
        <end position="771"/>
    </location>
</feature>
<feature type="domain" description="HAMP" evidence="17">
    <location>
        <begin position="349"/>
        <end position="401"/>
    </location>
</feature>
<evidence type="ECO:0000259" key="17">
    <source>
        <dbReference type="PROSITE" id="PS50885"/>
    </source>
</evidence>
<evidence type="ECO:0000256" key="3">
    <source>
        <dbReference type="ARBA" id="ARBA00012438"/>
    </source>
</evidence>
<comment type="catalytic activity">
    <reaction evidence="1">
        <text>ATP + protein L-histidine = ADP + protein N-phospho-L-histidine.</text>
        <dbReference type="EC" id="2.7.13.3"/>
    </reaction>
</comment>
<protein>
    <recommendedName>
        <fullName evidence="3">histidine kinase</fullName>
        <ecNumber evidence="3">2.7.13.3</ecNumber>
    </recommendedName>
</protein>
<dbReference type="PANTHER" id="PTHR43065">
    <property type="entry name" value="SENSOR HISTIDINE KINASE"/>
    <property type="match status" value="1"/>
</dbReference>
<dbReference type="InterPro" id="IPR036890">
    <property type="entry name" value="HATPase_C_sf"/>
</dbReference>
<dbReference type="Pfam" id="PF00672">
    <property type="entry name" value="HAMP"/>
    <property type="match status" value="1"/>
</dbReference>
<dbReference type="RefSeq" id="WP_006040757.1">
    <property type="nucleotide sequence ID" value="NZ_AEDD01000018.1"/>
</dbReference>
<dbReference type="GO" id="GO:0005886">
    <property type="term" value="C:plasma membrane"/>
    <property type="evidence" value="ECO:0007669"/>
    <property type="project" value="UniProtKB-SubCell"/>
</dbReference>
<dbReference type="InterPro" id="IPR004358">
    <property type="entry name" value="Sig_transdc_His_kin-like_C"/>
</dbReference>
<comment type="subcellular location">
    <subcellularLocation>
        <location evidence="2">Cell membrane</location>
        <topology evidence="2">Multi-pass membrane protein</topology>
    </subcellularLocation>
</comment>
<dbReference type="InterPro" id="IPR036097">
    <property type="entry name" value="HisK_dim/P_sf"/>
</dbReference>
<evidence type="ECO:0000256" key="7">
    <source>
        <dbReference type="ARBA" id="ARBA00022741"/>
    </source>
</evidence>
<dbReference type="InterPro" id="IPR005467">
    <property type="entry name" value="His_kinase_dom"/>
</dbReference>
<keyword evidence="19" id="KW-1185">Reference proteome</keyword>
<dbReference type="SUPFAM" id="SSF158472">
    <property type="entry name" value="HAMP domain-like"/>
    <property type="match status" value="1"/>
</dbReference>
<evidence type="ECO:0000256" key="9">
    <source>
        <dbReference type="ARBA" id="ARBA00022840"/>
    </source>
</evidence>
<dbReference type="SUPFAM" id="SSF55874">
    <property type="entry name" value="ATPase domain of HSP90 chaperone/DNA topoisomerase II/histidine kinase"/>
    <property type="match status" value="1"/>
</dbReference>
<evidence type="ECO:0000259" key="15">
    <source>
        <dbReference type="PROSITE" id="PS50112"/>
    </source>
</evidence>
<keyword evidence="4" id="KW-1003">Cell membrane</keyword>
<dbReference type="InterPro" id="IPR003661">
    <property type="entry name" value="HisK_dim/P_dom"/>
</dbReference>
<dbReference type="CDD" id="cd00082">
    <property type="entry name" value="HisKA"/>
    <property type="match status" value="1"/>
</dbReference>
<evidence type="ECO:0000256" key="10">
    <source>
        <dbReference type="ARBA" id="ARBA00023012"/>
    </source>
</evidence>
<dbReference type="EC" id="2.7.13.3" evidence="3"/>
<evidence type="ECO:0000256" key="6">
    <source>
        <dbReference type="ARBA" id="ARBA00022679"/>
    </source>
</evidence>
<evidence type="ECO:0000313" key="19">
    <source>
        <dbReference type="Proteomes" id="UP000005387"/>
    </source>
</evidence>
<dbReference type="InterPro" id="IPR013656">
    <property type="entry name" value="PAS_4"/>
</dbReference>
<dbReference type="GO" id="GO:0005524">
    <property type="term" value="F:ATP binding"/>
    <property type="evidence" value="ECO:0007669"/>
    <property type="project" value="UniProtKB-KW"/>
</dbReference>
<keyword evidence="8 18" id="KW-0418">Kinase</keyword>
<dbReference type="Gene3D" id="3.30.565.10">
    <property type="entry name" value="Histidine kinase-like ATPase, C-terminal domain"/>
    <property type="match status" value="1"/>
</dbReference>
<dbReference type="SUPFAM" id="SSF55785">
    <property type="entry name" value="PYP-like sensor domain (PAS domain)"/>
    <property type="match status" value="1"/>
</dbReference>
<dbReference type="PROSITE" id="PS50109">
    <property type="entry name" value="HIS_KIN"/>
    <property type="match status" value="1"/>
</dbReference>
<keyword evidence="13" id="KW-1133">Transmembrane helix</keyword>
<feature type="domain" description="PAS" evidence="15">
    <location>
        <begin position="413"/>
        <end position="455"/>
    </location>
</feature>
<keyword evidence="13" id="KW-0812">Transmembrane</keyword>
<dbReference type="eggNOG" id="COG5000">
    <property type="taxonomic scope" value="Bacteria"/>
</dbReference>
<dbReference type="EMBL" id="AEDD01000018">
    <property type="protein sequence ID" value="EFM08426.1"/>
    <property type="molecule type" value="Genomic_DNA"/>
</dbReference>
<feature type="transmembrane region" description="Helical" evidence="13">
    <location>
        <begin position="7"/>
        <end position="29"/>
    </location>
</feature>
<keyword evidence="5" id="KW-0597">Phosphoprotein</keyword>
<feature type="domain" description="PAC" evidence="16">
    <location>
        <begin position="485"/>
        <end position="537"/>
    </location>
</feature>
<dbReference type="PANTHER" id="PTHR43065:SF10">
    <property type="entry name" value="PEROXIDE STRESS-ACTIVATED HISTIDINE KINASE MAK3"/>
    <property type="match status" value="1"/>
</dbReference>
<evidence type="ECO:0000256" key="11">
    <source>
        <dbReference type="ARBA" id="ARBA00023136"/>
    </source>
</evidence>
<evidence type="ECO:0000256" key="1">
    <source>
        <dbReference type="ARBA" id="ARBA00000085"/>
    </source>
</evidence>
<dbReference type="CDD" id="cd06225">
    <property type="entry name" value="HAMP"/>
    <property type="match status" value="1"/>
</dbReference>
<dbReference type="NCBIfam" id="TIGR00229">
    <property type="entry name" value="sensory_box"/>
    <property type="match status" value="1"/>
</dbReference>
<dbReference type="PROSITE" id="PS50885">
    <property type="entry name" value="HAMP"/>
    <property type="match status" value="1"/>
</dbReference>
<evidence type="ECO:0000256" key="8">
    <source>
        <dbReference type="ARBA" id="ARBA00022777"/>
    </source>
</evidence>
<dbReference type="Gene3D" id="6.10.340.10">
    <property type="match status" value="1"/>
</dbReference>
<dbReference type="PROSITE" id="PS50113">
    <property type="entry name" value="PAC"/>
    <property type="match status" value="1"/>
</dbReference>
<dbReference type="OrthoDB" id="9815750at2"/>
<dbReference type="SMART" id="SM00388">
    <property type="entry name" value="HisKA"/>
    <property type="match status" value="1"/>
</dbReference>
<dbReference type="Pfam" id="PF00512">
    <property type="entry name" value="HisKA"/>
    <property type="match status" value="1"/>
</dbReference>
<evidence type="ECO:0000256" key="12">
    <source>
        <dbReference type="SAM" id="MobiDB-lite"/>
    </source>
</evidence>
<accession>E0IGI6</accession>
<keyword evidence="11 13" id="KW-0472">Membrane</keyword>
<dbReference type="Gene3D" id="1.10.287.130">
    <property type="match status" value="1"/>
</dbReference>
<gene>
    <name evidence="18" type="ORF">PaecuDRAFT_4779</name>
</gene>
<evidence type="ECO:0000256" key="5">
    <source>
        <dbReference type="ARBA" id="ARBA00022553"/>
    </source>
</evidence>
<dbReference type="Gene3D" id="3.30.450.20">
    <property type="entry name" value="PAS domain"/>
    <property type="match status" value="1"/>
</dbReference>
<dbReference type="Pfam" id="PF08448">
    <property type="entry name" value="PAS_4"/>
    <property type="match status" value="1"/>
</dbReference>